<sequence length="28" mass="3513">MFFVECNRQQITLEYPQKKKKKKDNIRV</sequence>
<comment type="caution">
    <text evidence="1">The sequence shown here is derived from an EMBL/GenBank/DDBJ whole genome shotgun (WGS) entry which is preliminary data.</text>
</comment>
<accession>A0ABD3SZX4</accession>
<keyword evidence="2" id="KW-1185">Reference proteome</keyword>
<evidence type="ECO:0000313" key="1">
    <source>
        <dbReference type="EMBL" id="KAL3829768.1"/>
    </source>
</evidence>
<organism evidence="1 2">
    <name type="scientific">Penstemon smallii</name>
    <dbReference type="NCBI Taxonomy" id="265156"/>
    <lineage>
        <taxon>Eukaryota</taxon>
        <taxon>Viridiplantae</taxon>
        <taxon>Streptophyta</taxon>
        <taxon>Embryophyta</taxon>
        <taxon>Tracheophyta</taxon>
        <taxon>Spermatophyta</taxon>
        <taxon>Magnoliopsida</taxon>
        <taxon>eudicotyledons</taxon>
        <taxon>Gunneridae</taxon>
        <taxon>Pentapetalae</taxon>
        <taxon>asterids</taxon>
        <taxon>lamiids</taxon>
        <taxon>Lamiales</taxon>
        <taxon>Plantaginaceae</taxon>
        <taxon>Cheloneae</taxon>
        <taxon>Penstemon</taxon>
    </lineage>
</organism>
<reference evidence="1 2" key="1">
    <citation type="submission" date="2024-12" db="EMBL/GenBank/DDBJ databases">
        <title>The unique morphological basis and parallel evolutionary history of personate flowers in Penstemon.</title>
        <authorList>
            <person name="Depatie T.H."/>
            <person name="Wessinger C.A."/>
        </authorList>
    </citation>
    <scope>NUCLEOTIDE SEQUENCE [LARGE SCALE GENOMIC DNA]</scope>
    <source>
        <strain evidence="1">WTNN_2</strain>
        <tissue evidence="1">Leaf</tissue>
    </source>
</reference>
<dbReference type="AlphaFoldDB" id="A0ABD3SZX4"/>
<evidence type="ECO:0000313" key="2">
    <source>
        <dbReference type="Proteomes" id="UP001634393"/>
    </source>
</evidence>
<dbReference type="Proteomes" id="UP001634393">
    <property type="component" value="Unassembled WGS sequence"/>
</dbReference>
<protein>
    <submittedName>
        <fullName evidence="1">Uncharacterized protein</fullName>
    </submittedName>
</protein>
<dbReference type="EMBL" id="JBJXBP010000005">
    <property type="protein sequence ID" value="KAL3829768.1"/>
    <property type="molecule type" value="Genomic_DNA"/>
</dbReference>
<gene>
    <name evidence="1" type="ORF">ACJIZ3_018570</name>
</gene>
<proteinExistence type="predicted"/>
<name>A0ABD3SZX4_9LAMI</name>